<dbReference type="Gene3D" id="1.10.1670.10">
    <property type="entry name" value="Helix-hairpin-Helix base-excision DNA repair enzymes (C-terminal)"/>
    <property type="match status" value="1"/>
</dbReference>
<evidence type="ECO:0000256" key="11">
    <source>
        <dbReference type="ARBA" id="ARBA00023014"/>
    </source>
</evidence>
<dbReference type="AlphaFoldDB" id="A0A1I1ZH79"/>
<dbReference type="GO" id="GO:0000701">
    <property type="term" value="F:purine-specific mismatch base pair DNA N-glycosylase activity"/>
    <property type="evidence" value="ECO:0007669"/>
    <property type="project" value="UniProtKB-EC"/>
</dbReference>
<dbReference type="InterPro" id="IPR005760">
    <property type="entry name" value="A/G_AdeGlyc_MutY"/>
</dbReference>
<evidence type="ECO:0000256" key="1">
    <source>
        <dbReference type="ARBA" id="ARBA00000843"/>
    </source>
</evidence>
<evidence type="ECO:0000256" key="7">
    <source>
        <dbReference type="ARBA" id="ARBA00022723"/>
    </source>
</evidence>
<evidence type="ECO:0000256" key="10">
    <source>
        <dbReference type="ARBA" id="ARBA00023004"/>
    </source>
</evidence>
<comment type="cofactor">
    <cofactor evidence="14">
        <name>[4Fe-4S] cluster</name>
        <dbReference type="ChEBI" id="CHEBI:49883"/>
    </cofactor>
    <text evidence="14">Binds 1 [4Fe-4S] cluster.</text>
</comment>
<sequence length="356" mass="41095">MRDEILQSFDIQGFQNNLINWYLDNKRDLPWRKDQDPYKVWVSEIMLQQTQVDTVIPYFQRFMSKYPTVYDLAYADPQDVLKTWEGLGYYSRARNLQNAVREVAETYNGKVPDDPKQLGKLKGVGPYTKGAILSIAFNQAHPAVDGNVMRVLARVLELEDDIAQPKVKKQFEHYAGALISHNDPSSFNQGLMELGALICTPKEPLCMFCPVQEHCRAFQEGTVHDLPVKSKAKKQKKIPYTVLLVKNSHNEYLIEKRPEDGLLANMWQFPMVPAGEVNKGEIENWFKLEYGINVSLSAKQTDLKHVFSHIIWQLEVFAALTASEKAEDERLRFVSREELEDYPFPVSHQRMIPYLP</sequence>
<dbReference type="GO" id="GO:0034039">
    <property type="term" value="F:8-oxo-7,8-dihydroguanine DNA N-glycosylase activity"/>
    <property type="evidence" value="ECO:0007669"/>
    <property type="project" value="TreeGrafter"/>
</dbReference>
<comment type="similarity">
    <text evidence="3 14">Belongs to the Nth/MutY family.</text>
</comment>
<dbReference type="GO" id="GO:0051539">
    <property type="term" value="F:4 iron, 4 sulfur cluster binding"/>
    <property type="evidence" value="ECO:0007669"/>
    <property type="project" value="UniProtKB-UniRule"/>
</dbReference>
<keyword evidence="7" id="KW-0479">Metal-binding</keyword>
<organism evidence="16 17">
    <name type="scientific">Lentibacillus persicus</name>
    <dbReference type="NCBI Taxonomy" id="640948"/>
    <lineage>
        <taxon>Bacteria</taxon>
        <taxon>Bacillati</taxon>
        <taxon>Bacillota</taxon>
        <taxon>Bacilli</taxon>
        <taxon>Bacillales</taxon>
        <taxon>Bacillaceae</taxon>
        <taxon>Lentibacillus</taxon>
    </lineage>
</organism>
<dbReference type="Proteomes" id="UP000199474">
    <property type="component" value="Unassembled WGS sequence"/>
</dbReference>
<evidence type="ECO:0000256" key="3">
    <source>
        <dbReference type="ARBA" id="ARBA00008343"/>
    </source>
</evidence>
<protein>
    <recommendedName>
        <fullName evidence="5 14">Adenine DNA glycosylase</fullName>
        <ecNumber evidence="4 14">3.2.2.31</ecNumber>
    </recommendedName>
</protein>
<dbReference type="InterPro" id="IPR011257">
    <property type="entry name" value="DNA_glycosylase"/>
</dbReference>
<evidence type="ECO:0000256" key="12">
    <source>
        <dbReference type="ARBA" id="ARBA00023204"/>
    </source>
</evidence>
<evidence type="ECO:0000256" key="9">
    <source>
        <dbReference type="ARBA" id="ARBA00022801"/>
    </source>
</evidence>
<evidence type="ECO:0000256" key="13">
    <source>
        <dbReference type="ARBA" id="ARBA00023295"/>
    </source>
</evidence>
<keyword evidence="12" id="KW-0234">DNA repair</keyword>
<dbReference type="GO" id="GO:0006284">
    <property type="term" value="P:base-excision repair"/>
    <property type="evidence" value="ECO:0007669"/>
    <property type="project" value="UniProtKB-UniRule"/>
</dbReference>
<dbReference type="NCBIfam" id="TIGR01084">
    <property type="entry name" value="mutY"/>
    <property type="match status" value="1"/>
</dbReference>
<dbReference type="GO" id="GO:0046872">
    <property type="term" value="F:metal ion binding"/>
    <property type="evidence" value="ECO:0007669"/>
    <property type="project" value="UniProtKB-UniRule"/>
</dbReference>
<keyword evidence="6" id="KW-0004">4Fe-4S</keyword>
<dbReference type="Gene3D" id="3.90.79.10">
    <property type="entry name" value="Nucleoside Triphosphate Pyrophosphohydrolase"/>
    <property type="match status" value="1"/>
</dbReference>
<keyword evidence="8 14" id="KW-0227">DNA damage</keyword>
<dbReference type="PANTHER" id="PTHR42944">
    <property type="entry name" value="ADENINE DNA GLYCOSYLASE"/>
    <property type="match status" value="1"/>
</dbReference>
<evidence type="ECO:0000256" key="14">
    <source>
        <dbReference type="RuleBase" id="RU365096"/>
    </source>
</evidence>
<dbReference type="FunFam" id="1.10.340.30:FF:000002">
    <property type="entry name" value="Adenine DNA glycosylase"/>
    <property type="match status" value="1"/>
</dbReference>
<keyword evidence="13 14" id="KW-0326">Glycosidase</keyword>
<accession>A0A1I1ZH79</accession>
<keyword evidence="11" id="KW-0411">Iron-sulfur</keyword>
<evidence type="ECO:0000256" key="2">
    <source>
        <dbReference type="ARBA" id="ARBA00002933"/>
    </source>
</evidence>
<evidence type="ECO:0000256" key="6">
    <source>
        <dbReference type="ARBA" id="ARBA00022485"/>
    </source>
</evidence>
<comment type="function">
    <text evidence="2">Adenine glycosylase active on G-A mispairs. MutY also corrects error-prone DNA synthesis past GO lesions which are due to the oxidatively damaged form of guanine: 7,8-dihydro-8-oxoguanine (8-oxo-dGTP).</text>
</comment>
<dbReference type="CDD" id="cd03431">
    <property type="entry name" value="NUDIX_DNA_Glycosylase_C-MutY"/>
    <property type="match status" value="1"/>
</dbReference>
<dbReference type="Pfam" id="PF00633">
    <property type="entry name" value="HHH"/>
    <property type="match status" value="1"/>
</dbReference>
<evidence type="ECO:0000313" key="17">
    <source>
        <dbReference type="Proteomes" id="UP000199474"/>
    </source>
</evidence>
<dbReference type="Pfam" id="PF00730">
    <property type="entry name" value="HhH-GPD"/>
    <property type="match status" value="1"/>
</dbReference>
<feature type="domain" description="HhH-GPD" evidence="15">
    <location>
        <begin position="46"/>
        <end position="197"/>
    </location>
</feature>
<dbReference type="OrthoDB" id="9802365at2"/>
<dbReference type="PANTHER" id="PTHR42944:SF1">
    <property type="entry name" value="ADENINE DNA GLYCOSYLASE"/>
    <property type="match status" value="1"/>
</dbReference>
<dbReference type="Pfam" id="PF14815">
    <property type="entry name" value="NUDIX_4"/>
    <property type="match status" value="1"/>
</dbReference>
<dbReference type="GO" id="GO:0035485">
    <property type="term" value="F:adenine/guanine mispair binding"/>
    <property type="evidence" value="ECO:0007669"/>
    <property type="project" value="TreeGrafter"/>
</dbReference>
<dbReference type="SMART" id="SM00478">
    <property type="entry name" value="ENDO3c"/>
    <property type="match status" value="1"/>
</dbReference>
<dbReference type="GO" id="GO:0032357">
    <property type="term" value="F:oxidized purine DNA binding"/>
    <property type="evidence" value="ECO:0007669"/>
    <property type="project" value="TreeGrafter"/>
</dbReference>
<keyword evidence="17" id="KW-1185">Reference proteome</keyword>
<dbReference type="InterPro" id="IPR029119">
    <property type="entry name" value="MutY_C"/>
</dbReference>
<reference evidence="17" key="1">
    <citation type="submission" date="2016-10" db="EMBL/GenBank/DDBJ databases">
        <authorList>
            <person name="Varghese N."/>
            <person name="Submissions S."/>
        </authorList>
    </citation>
    <scope>NUCLEOTIDE SEQUENCE [LARGE SCALE GENOMIC DNA]</scope>
    <source>
        <strain evidence="17">DSM 22530</strain>
    </source>
</reference>
<dbReference type="FunFam" id="1.10.1670.10:FF:000002">
    <property type="entry name" value="Adenine DNA glycosylase"/>
    <property type="match status" value="1"/>
</dbReference>
<evidence type="ECO:0000313" key="16">
    <source>
        <dbReference type="EMBL" id="SFE31174.1"/>
    </source>
</evidence>
<dbReference type="STRING" id="640948.SAMN05216238_112100"/>
<dbReference type="CDD" id="cd00056">
    <property type="entry name" value="ENDO3c"/>
    <property type="match status" value="1"/>
</dbReference>
<dbReference type="EMBL" id="FOMR01000012">
    <property type="protein sequence ID" value="SFE31174.1"/>
    <property type="molecule type" value="Genomic_DNA"/>
</dbReference>
<dbReference type="RefSeq" id="WP_090086871.1">
    <property type="nucleotide sequence ID" value="NZ_FOMR01000012.1"/>
</dbReference>
<dbReference type="Gene3D" id="1.10.340.30">
    <property type="entry name" value="Hypothetical protein, domain 2"/>
    <property type="match status" value="1"/>
</dbReference>
<gene>
    <name evidence="16" type="ORF">SAMN05216238_112100</name>
</gene>
<evidence type="ECO:0000256" key="8">
    <source>
        <dbReference type="ARBA" id="ARBA00022763"/>
    </source>
</evidence>
<dbReference type="InterPro" id="IPR044298">
    <property type="entry name" value="MIG/MutY"/>
</dbReference>
<dbReference type="InterPro" id="IPR003265">
    <property type="entry name" value="HhH-GPD_domain"/>
</dbReference>
<keyword evidence="9" id="KW-0378">Hydrolase</keyword>
<dbReference type="InterPro" id="IPR015797">
    <property type="entry name" value="NUDIX_hydrolase-like_dom_sf"/>
</dbReference>
<dbReference type="GO" id="GO:0006298">
    <property type="term" value="P:mismatch repair"/>
    <property type="evidence" value="ECO:0007669"/>
    <property type="project" value="TreeGrafter"/>
</dbReference>
<proteinExistence type="inferred from homology"/>
<keyword evidence="10 14" id="KW-0408">Iron</keyword>
<dbReference type="SUPFAM" id="SSF48150">
    <property type="entry name" value="DNA-glycosylase"/>
    <property type="match status" value="1"/>
</dbReference>
<dbReference type="InterPro" id="IPR000445">
    <property type="entry name" value="HhH_motif"/>
</dbReference>
<dbReference type="InterPro" id="IPR023170">
    <property type="entry name" value="HhH_base_excis_C"/>
</dbReference>
<evidence type="ECO:0000256" key="5">
    <source>
        <dbReference type="ARBA" id="ARBA00022023"/>
    </source>
</evidence>
<dbReference type="SUPFAM" id="SSF55811">
    <property type="entry name" value="Nudix"/>
    <property type="match status" value="1"/>
</dbReference>
<name>A0A1I1ZH79_9BACI</name>
<evidence type="ECO:0000259" key="15">
    <source>
        <dbReference type="SMART" id="SM00478"/>
    </source>
</evidence>
<evidence type="ECO:0000256" key="4">
    <source>
        <dbReference type="ARBA" id="ARBA00012045"/>
    </source>
</evidence>
<dbReference type="EC" id="3.2.2.31" evidence="4 14"/>
<comment type="catalytic activity">
    <reaction evidence="1 14">
        <text>Hydrolyzes free adenine bases from 7,8-dihydro-8-oxoguanine:adenine mismatched double-stranded DNA, leaving an apurinic site.</text>
        <dbReference type="EC" id="3.2.2.31"/>
    </reaction>
</comment>